<dbReference type="AlphaFoldDB" id="A0A6C0B339"/>
<dbReference type="PRINTS" id="PR00837">
    <property type="entry name" value="V5TPXLIKE"/>
</dbReference>
<dbReference type="Gene3D" id="3.40.33.10">
    <property type="entry name" value="CAP"/>
    <property type="match status" value="1"/>
</dbReference>
<dbReference type="PANTHER" id="PTHR10334">
    <property type="entry name" value="CYSTEINE-RICH SECRETORY PROTEIN-RELATED"/>
    <property type="match status" value="1"/>
</dbReference>
<feature type="domain" description="SCP" evidence="1">
    <location>
        <begin position="7"/>
        <end position="143"/>
    </location>
</feature>
<dbReference type="SMART" id="SM00198">
    <property type="entry name" value="SCP"/>
    <property type="match status" value="1"/>
</dbReference>
<reference evidence="2" key="1">
    <citation type="journal article" date="2020" name="Nature">
        <title>Giant virus diversity and host interactions through global metagenomics.</title>
        <authorList>
            <person name="Schulz F."/>
            <person name="Roux S."/>
            <person name="Paez-Espino D."/>
            <person name="Jungbluth S."/>
            <person name="Walsh D.A."/>
            <person name="Denef V.J."/>
            <person name="McMahon K.D."/>
            <person name="Konstantinidis K.T."/>
            <person name="Eloe-Fadrosh E.A."/>
            <person name="Kyrpides N.C."/>
            <person name="Woyke T."/>
        </authorList>
    </citation>
    <scope>NUCLEOTIDE SEQUENCE</scope>
    <source>
        <strain evidence="2">GVMAG-M-3300009187-29</strain>
    </source>
</reference>
<dbReference type="InterPro" id="IPR014044">
    <property type="entry name" value="CAP_dom"/>
</dbReference>
<evidence type="ECO:0000259" key="1">
    <source>
        <dbReference type="SMART" id="SM00198"/>
    </source>
</evidence>
<name>A0A6C0B339_9ZZZZ</name>
<proteinExistence type="predicted"/>
<dbReference type="InterPro" id="IPR035940">
    <property type="entry name" value="CAP_sf"/>
</dbReference>
<organism evidence="2">
    <name type="scientific">viral metagenome</name>
    <dbReference type="NCBI Taxonomy" id="1070528"/>
    <lineage>
        <taxon>unclassified sequences</taxon>
        <taxon>metagenomes</taxon>
        <taxon>organismal metagenomes</taxon>
    </lineage>
</organism>
<dbReference type="InterPro" id="IPR034113">
    <property type="entry name" value="SCP_GAPR1-like"/>
</dbReference>
<dbReference type="InterPro" id="IPR001283">
    <property type="entry name" value="CRISP-related"/>
</dbReference>
<dbReference type="CDD" id="cd05382">
    <property type="entry name" value="CAP_GAPR1-like"/>
    <property type="match status" value="1"/>
</dbReference>
<protein>
    <recommendedName>
        <fullName evidence="1">SCP domain-containing protein</fullName>
    </recommendedName>
</protein>
<evidence type="ECO:0000313" key="2">
    <source>
        <dbReference type="EMBL" id="QHS86224.1"/>
    </source>
</evidence>
<dbReference type="SUPFAM" id="SSF55797">
    <property type="entry name" value="PR-1-like"/>
    <property type="match status" value="1"/>
</dbReference>
<sequence length="217" mass="23935">MSFFTAAQKTDITNYVNMYRAKNQAPALSWDDSIYGAAQTWSAQLLSQHLIRHSGNPSYGENLAFFQGYGTDPVGLVKKAVDAWYAEIALYDFYKPGFSDTTGHFTCLVWVASTKFGMGISIDSKTGEAYIVMNTTPPGNYTGEFSKNVLPLAPGTQISPTGSALAQPLGPKLQTHKRFLFQQLYNIVYAVNTNQPKSVIISIVNNIISQVNTYDDF</sequence>
<dbReference type="Pfam" id="PF00188">
    <property type="entry name" value="CAP"/>
    <property type="match status" value="1"/>
</dbReference>
<dbReference type="EMBL" id="MN739052">
    <property type="protein sequence ID" value="QHS86224.1"/>
    <property type="molecule type" value="Genomic_DNA"/>
</dbReference>
<accession>A0A6C0B339</accession>